<dbReference type="EMBL" id="JADKFW010000015">
    <property type="protein sequence ID" value="MBK9719042.1"/>
    <property type="molecule type" value="Genomic_DNA"/>
</dbReference>
<name>A0A9D7SAI0_9BACT</name>
<protein>
    <submittedName>
        <fullName evidence="1">Uncharacterized protein</fullName>
    </submittedName>
</protein>
<gene>
    <name evidence="1" type="ORF">IPO85_16310</name>
</gene>
<comment type="caution">
    <text evidence="1">The sequence shown here is derived from an EMBL/GenBank/DDBJ whole genome shotgun (WGS) entry which is preliminary data.</text>
</comment>
<organism evidence="1 2">
    <name type="scientific">Candidatus Defluviibacterium haderslevense</name>
    <dbReference type="NCBI Taxonomy" id="2981993"/>
    <lineage>
        <taxon>Bacteria</taxon>
        <taxon>Pseudomonadati</taxon>
        <taxon>Bacteroidota</taxon>
        <taxon>Saprospiria</taxon>
        <taxon>Saprospirales</taxon>
        <taxon>Saprospiraceae</taxon>
        <taxon>Candidatus Defluviibacterium</taxon>
    </lineage>
</organism>
<sequence length="77" mass="8771">MTKTHLYSGVSAPDAFGRSGSTFWRLRYNGKSIKLDSLVLSKHIHDSDQEWNDDVNHHSLLNLQKAFDDLSIDLLLT</sequence>
<proteinExistence type="predicted"/>
<evidence type="ECO:0000313" key="1">
    <source>
        <dbReference type="EMBL" id="MBK9719042.1"/>
    </source>
</evidence>
<reference evidence="1 2" key="1">
    <citation type="submission" date="2020-10" db="EMBL/GenBank/DDBJ databases">
        <title>Connecting structure to function with the recovery of over 1000 high-quality activated sludge metagenome-assembled genomes encoding full-length rRNA genes using long-read sequencing.</title>
        <authorList>
            <person name="Singleton C.M."/>
            <person name="Petriglieri F."/>
            <person name="Kristensen J.M."/>
            <person name="Kirkegaard R.H."/>
            <person name="Michaelsen T.Y."/>
            <person name="Andersen M.H."/>
            <person name="Karst S.M."/>
            <person name="Dueholm M.S."/>
            <person name="Nielsen P.H."/>
            <person name="Albertsen M."/>
        </authorList>
    </citation>
    <scope>NUCLEOTIDE SEQUENCE [LARGE SCALE GENOMIC DNA]</scope>
    <source>
        <strain evidence="1">Ribe_18-Q3-R11-54_BAT3C.373</strain>
    </source>
</reference>
<accession>A0A9D7SAI0</accession>
<evidence type="ECO:0000313" key="2">
    <source>
        <dbReference type="Proteomes" id="UP000808349"/>
    </source>
</evidence>
<dbReference type="AlphaFoldDB" id="A0A9D7SAI0"/>
<dbReference type="Proteomes" id="UP000808349">
    <property type="component" value="Unassembled WGS sequence"/>
</dbReference>